<reference evidence="3" key="1">
    <citation type="submission" date="2017-02" db="UniProtKB">
        <authorList>
            <consortium name="WormBaseParasite"/>
        </authorList>
    </citation>
    <scope>IDENTIFICATION</scope>
</reference>
<dbReference type="WBParaSite" id="TCLT_0000476001-mRNA-1">
    <property type="protein sequence ID" value="TCLT_0000476001-mRNA-1"/>
    <property type="gene ID" value="TCLT_0000476001"/>
</dbReference>
<organism evidence="3">
    <name type="scientific">Thelazia callipaeda</name>
    <name type="common">Oriental eyeworm</name>
    <name type="synonym">Parasitic nematode</name>
    <dbReference type="NCBI Taxonomy" id="103827"/>
    <lineage>
        <taxon>Eukaryota</taxon>
        <taxon>Metazoa</taxon>
        <taxon>Ecdysozoa</taxon>
        <taxon>Nematoda</taxon>
        <taxon>Chromadorea</taxon>
        <taxon>Rhabditida</taxon>
        <taxon>Spirurina</taxon>
        <taxon>Spiruromorpha</taxon>
        <taxon>Thelazioidea</taxon>
        <taxon>Thelaziidae</taxon>
        <taxon>Thelazia</taxon>
    </lineage>
</organism>
<evidence type="ECO:0000313" key="1">
    <source>
        <dbReference type="EMBL" id="VDN01909.1"/>
    </source>
</evidence>
<gene>
    <name evidence="1" type="ORF">TCLT_LOCUS4749</name>
</gene>
<proteinExistence type="predicted"/>
<sequence length="96" mass="10774">MLGEEHPEIAERGFRMLMSTMEVGEEMEPGEEIRQLDNYDSGSCNPETVKLASEVFHVGIVLVFLCEINRPSGSIQERIDRTKNDAYEVLVDGNGN</sequence>
<evidence type="ECO:0000313" key="3">
    <source>
        <dbReference type="WBParaSite" id="TCLT_0000476001-mRNA-1"/>
    </source>
</evidence>
<protein>
    <submittedName>
        <fullName evidence="3">Protein kinase domain-containing protein</fullName>
    </submittedName>
</protein>
<reference evidence="1 2" key="2">
    <citation type="submission" date="2018-11" db="EMBL/GenBank/DDBJ databases">
        <authorList>
            <consortium name="Pathogen Informatics"/>
        </authorList>
    </citation>
    <scope>NUCLEOTIDE SEQUENCE [LARGE SCALE GENOMIC DNA]</scope>
</reference>
<dbReference type="EMBL" id="UYYF01004302">
    <property type="protein sequence ID" value="VDN01909.1"/>
    <property type="molecule type" value="Genomic_DNA"/>
</dbReference>
<keyword evidence="2" id="KW-1185">Reference proteome</keyword>
<accession>A0A0N5CWN4</accession>
<evidence type="ECO:0000313" key="2">
    <source>
        <dbReference type="Proteomes" id="UP000276776"/>
    </source>
</evidence>
<dbReference type="AlphaFoldDB" id="A0A0N5CWN4"/>
<dbReference type="Proteomes" id="UP000276776">
    <property type="component" value="Unassembled WGS sequence"/>
</dbReference>
<name>A0A0N5CWN4_THECL</name>